<dbReference type="Proteomes" id="UP000634136">
    <property type="component" value="Unassembled WGS sequence"/>
</dbReference>
<evidence type="ECO:0000313" key="2">
    <source>
        <dbReference type="EMBL" id="KAF7824376.1"/>
    </source>
</evidence>
<keyword evidence="3" id="KW-1185">Reference proteome</keyword>
<dbReference type="PANTHER" id="PTHR33116">
    <property type="entry name" value="REVERSE TRANSCRIPTASE ZINC-BINDING DOMAIN-CONTAINING PROTEIN-RELATED-RELATED"/>
    <property type="match status" value="1"/>
</dbReference>
<dbReference type="EMBL" id="JAAIUW010000007">
    <property type="protein sequence ID" value="KAF7824376.1"/>
    <property type="molecule type" value="Genomic_DNA"/>
</dbReference>
<sequence length="873" mass="100763">MIRSVIVWIFPQIGFTSNPRMNQTYHSINIPWIAIGDFNQISQMVPGSRGQMAGEMMKWCGKDWTERYARQTWLVNGDRCTAYFHNIVKNRRVQNQINAIQDSSGQWVDDYNTIQQMGISYFKDIFTERNEIQLDGIIKRLEKYRIPSLESDHLNILNKPFTEDEYLNALHQMKLDGAPGPDGYNVRKQEEAKLWKGIKVGRNAVPLTHLMYSDDTLLFFEANDHNLRAVNSVLVEYAELAGQNMNVQKSYLIFSPNIRHNSKKEMAKFFNLKFHSTLGKYLGTYVESKESKSHVIQDTINKIESKLQIWKSKLLSQAARFTLIKSVINSYLVYPLSCMHFPKDKCRKIESLMSNFFWGHNGSVPKLHLHNWNHLCKPKNMGGLALCNVSAFNEALLAKQIWRTLTNNNSLASLTLSSKYLNDEGNIIVPSNASWRWKSIFKSKEVVLSNLEWQIGDGKCIKINHHAWWPMLRDQQQISSVADLIKHNGSWNTPIINRLYDANTAATIVNIPLSVTGIKDKLVWTGTSDGQYRVKDAYNWIMDKREIHDHSNSSTVSPPNTCPIWKIIWKFKLPFRIIMFLWRVLNNNLPACSVLIRHHMVLEDVCINCGEKGESLNHIFLQCNFAKVVWFGTHLSYKPPNSDISLLQWFNDCYMSFKQEEQYILSFMAVVLHVLWRCRNLRIMEGKQVEPHSAISMIYSTWNSCAQSFSNFQMAGNQVSTLPKHHNWTTIDSLPPSGITIVSATHSSGNKRRIYIQVLGNREIPFHAVYALRRLEDFKVTNLMVIRRGIQVAINTSTIRSCCNLVVLQKSTADLLQNGYKANRSLQLLGSDIRNLLLTYRSSDIFFLRSISFRKKLITQSPFHDFMLGWSIL</sequence>
<evidence type="ECO:0000313" key="3">
    <source>
        <dbReference type="Proteomes" id="UP000634136"/>
    </source>
</evidence>
<accession>A0A834WM70</accession>
<dbReference type="InterPro" id="IPR026960">
    <property type="entry name" value="RVT-Znf"/>
</dbReference>
<organism evidence="2 3">
    <name type="scientific">Senna tora</name>
    <dbReference type="NCBI Taxonomy" id="362788"/>
    <lineage>
        <taxon>Eukaryota</taxon>
        <taxon>Viridiplantae</taxon>
        <taxon>Streptophyta</taxon>
        <taxon>Embryophyta</taxon>
        <taxon>Tracheophyta</taxon>
        <taxon>Spermatophyta</taxon>
        <taxon>Magnoliopsida</taxon>
        <taxon>eudicotyledons</taxon>
        <taxon>Gunneridae</taxon>
        <taxon>Pentapetalae</taxon>
        <taxon>rosids</taxon>
        <taxon>fabids</taxon>
        <taxon>Fabales</taxon>
        <taxon>Fabaceae</taxon>
        <taxon>Caesalpinioideae</taxon>
        <taxon>Cassia clade</taxon>
        <taxon>Senna</taxon>
    </lineage>
</organism>
<dbReference type="AlphaFoldDB" id="A0A834WM70"/>
<evidence type="ECO:0000259" key="1">
    <source>
        <dbReference type="Pfam" id="PF13966"/>
    </source>
</evidence>
<dbReference type="Pfam" id="PF13966">
    <property type="entry name" value="zf-RVT"/>
    <property type="match status" value="1"/>
</dbReference>
<gene>
    <name evidence="2" type="ORF">G2W53_022520</name>
</gene>
<name>A0A834WM70_9FABA</name>
<protein>
    <submittedName>
        <fullName evidence="2">Ribonuclease H</fullName>
    </submittedName>
</protein>
<reference evidence="2" key="1">
    <citation type="submission" date="2020-09" db="EMBL/GenBank/DDBJ databases">
        <title>Genome-Enabled Discovery of Anthraquinone Biosynthesis in Senna tora.</title>
        <authorList>
            <person name="Kang S.-H."/>
            <person name="Pandey R.P."/>
            <person name="Lee C.-M."/>
            <person name="Sim J.-S."/>
            <person name="Jeong J.-T."/>
            <person name="Choi B.-S."/>
            <person name="Jung M."/>
            <person name="Ginzburg D."/>
            <person name="Zhao K."/>
            <person name="Won S.Y."/>
            <person name="Oh T.-J."/>
            <person name="Yu Y."/>
            <person name="Kim N.-H."/>
            <person name="Lee O.R."/>
            <person name="Lee T.-H."/>
            <person name="Bashyal P."/>
            <person name="Kim T.-S."/>
            <person name="Lee W.-H."/>
            <person name="Kawkins C."/>
            <person name="Kim C.-K."/>
            <person name="Kim J.S."/>
            <person name="Ahn B.O."/>
            <person name="Rhee S.Y."/>
            <person name="Sohng J.K."/>
        </authorList>
    </citation>
    <scope>NUCLEOTIDE SEQUENCE</scope>
    <source>
        <tissue evidence="2">Leaf</tissue>
    </source>
</reference>
<comment type="caution">
    <text evidence="2">The sequence shown here is derived from an EMBL/GenBank/DDBJ whole genome shotgun (WGS) entry which is preliminary data.</text>
</comment>
<dbReference type="OrthoDB" id="1423337at2759"/>
<dbReference type="PANTHER" id="PTHR33116:SF86">
    <property type="entry name" value="REVERSE TRANSCRIPTASE DOMAIN-CONTAINING PROTEIN"/>
    <property type="match status" value="1"/>
</dbReference>
<proteinExistence type="predicted"/>
<feature type="domain" description="Reverse transcriptase zinc-binding" evidence="1">
    <location>
        <begin position="532"/>
        <end position="630"/>
    </location>
</feature>